<evidence type="ECO:0000256" key="6">
    <source>
        <dbReference type="ARBA" id="ARBA00022989"/>
    </source>
</evidence>
<accession>A0A3A3FE41</accession>
<comment type="subcellular location">
    <subcellularLocation>
        <location evidence="1">Cell inner membrane</location>
        <topology evidence="1">Multi-pass membrane protein</topology>
    </subcellularLocation>
</comment>
<evidence type="ECO:0000256" key="7">
    <source>
        <dbReference type="ARBA" id="ARBA00023136"/>
    </source>
</evidence>
<dbReference type="Proteomes" id="UP000265955">
    <property type="component" value="Unassembled WGS sequence"/>
</dbReference>
<evidence type="ECO:0000256" key="1">
    <source>
        <dbReference type="ARBA" id="ARBA00004429"/>
    </source>
</evidence>
<evidence type="ECO:0000256" key="2">
    <source>
        <dbReference type="ARBA" id="ARBA00022448"/>
    </source>
</evidence>
<keyword evidence="6 8" id="KW-1133">Transmembrane helix</keyword>
<feature type="transmembrane region" description="Helical" evidence="8">
    <location>
        <begin position="65"/>
        <end position="85"/>
    </location>
</feature>
<evidence type="ECO:0000256" key="8">
    <source>
        <dbReference type="SAM" id="Phobius"/>
    </source>
</evidence>
<evidence type="ECO:0000313" key="9">
    <source>
        <dbReference type="EMBL" id="RJF91626.1"/>
    </source>
</evidence>
<dbReference type="PANTHER" id="PTHR30614:SF0">
    <property type="entry name" value="L-CYSTINE TRANSPORT SYSTEM PERMEASE PROTEIN TCYL"/>
    <property type="match status" value="1"/>
</dbReference>
<gene>
    <name evidence="9" type="ORF">D3871_23275</name>
</gene>
<dbReference type="InterPro" id="IPR043429">
    <property type="entry name" value="ArtM/GltK/GlnP/TcyL/YhdX-like"/>
</dbReference>
<dbReference type="GO" id="GO:0043190">
    <property type="term" value="C:ATP-binding cassette (ABC) transporter complex"/>
    <property type="evidence" value="ECO:0007669"/>
    <property type="project" value="InterPro"/>
</dbReference>
<dbReference type="SUPFAM" id="SSF161098">
    <property type="entry name" value="MetI-like"/>
    <property type="match status" value="1"/>
</dbReference>
<dbReference type="Gene3D" id="1.10.3720.10">
    <property type="entry name" value="MetI-like"/>
    <property type="match status" value="1"/>
</dbReference>
<evidence type="ECO:0000313" key="10">
    <source>
        <dbReference type="Proteomes" id="UP000265955"/>
    </source>
</evidence>
<keyword evidence="7 8" id="KW-0472">Membrane</keyword>
<evidence type="ECO:0000256" key="5">
    <source>
        <dbReference type="ARBA" id="ARBA00022970"/>
    </source>
</evidence>
<evidence type="ECO:0000256" key="4">
    <source>
        <dbReference type="ARBA" id="ARBA00022692"/>
    </source>
</evidence>
<keyword evidence="2" id="KW-0813">Transport</keyword>
<dbReference type="PANTHER" id="PTHR30614">
    <property type="entry name" value="MEMBRANE COMPONENT OF AMINO ACID ABC TRANSPORTER"/>
    <property type="match status" value="1"/>
</dbReference>
<keyword evidence="3" id="KW-1003">Cell membrane</keyword>
<dbReference type="InterPro" id="IPR010065">
    <property type="entry name" value="AA_ABC_transptr_permease_3TM"/>
</dbReference>
<feature type="transmembrane region" description="Helical" evidence="8">
    <location>
        <begin position="20"/>
        <end position="44"/>
    </location>
</feature>
<keyword evidence="5" id="KW-0029">Amino-acid transport</keyword>
<feature type="transmembrane region" description="Helical" evidence="8">
    <location>
        <begin position="97"/>
        <end position="120"/>
    </location>
</feature>
<reference evidence="10" key="1">
    <citation type="submission" date="2018-09" db="EMBL/GenBank/DDBJ databases">
        <authorList>
            <person name="Zhu H."/>
        </authorList>
    </citation>
    <scope>NUCLEOTIDE SEQUENCE [LARGE SCALE GENOMIC DNA]</scope>
    <source>
        <strain evidence="10">K1R23-30</strain>
    </source>
</reference>
<organism evidence="9 10">
    <name type="scientific">Noviherbaspirillum saxi</name>
    <dbReference type="NCBI Taxonomy" id="2320863"/>
    <lineage>
        <taxon>Bacteria</taxon>
        <taxon>Pseudomonadati</taxon>
        <taxon>Pseudomonadota</taxon>
        <taxon>Betaproteobacteria</taxon>
        <taxon>Burkholderiales</taxon>
        <taxon>Oxalobacteraceae</taxon>
        <taxon>Noviherbaspirillum</taxon>
    </lineage>
</organism>
<dbReference type="GO" id="GO:0006865">
    <property type="term" value="P:amino acid transport"/>
    <property type="evidence" value="ECO:0007669"/>
    <property type="project" value="UniProtKB-KW"/>
</dbReference>
<feature type="transmembrane region" description="Helical" evidence="8">
    <location>
        <begin position="177"/>
        <end position="198"/>
    </location>
</feature>
<protein>
    <submittedName>
        <fullName evidence="9">Polar amino acid ABC transporter permease</fullName>
    </submittedName>
</protein>
<dbReference type="EMBL" id="QYUO01000003">
    <property type="protein sequence ID" value="RJF91626.1"/>
    <property type="molecule type" value="Genomic_DNA"/>
</dbReference>
<dbReference type="NCBIfam" id="TIGR01726">
    <property type="entry name" value="HEQRo_perm_3TM"/>
    <property type="match status" value="1"/>
</dbReference>
<proteinExistence type="predicted"/>
<dbReference type="OrthoDB" id="9809799at2"/>
<dbReference type="RefSeq" id="WP_119771524.1">
    <property type="nucleotide sequence ID" value="NZ_QYUO01000003.1"/>
</dbReference>
<keyword evidence="10" id="KW-1185">Reference proteome</keyword>
<dbReference type="AlphaFoldDB" id="A0A3A3FE41"/>
<dbReference type="InterPro" id="IPR035906">
    <property type="entry name" value="MetI-like_sf"/>
</dbReference>
<name>A0A3A3FE41_9BURK</name>
<feature type="transmembrane region" description="Helical" evidence="8">
    <location>
        <begin position="132"/>
        <end position="157"/>
    </location>
</feature>
<sequence>MLIDTIVFLFTWTPFLLQGFFWNVFIAVSAVVLGTFLGAGLAWVRVKKVGKPAFVAEKLSKLMRGVPTLALIFYAVFVLPTEFTLPGTEMVIHIPQWIKAVIGLSAAPLAFTSESLVVAYRSWSKGDVGAALLFIPTWINAFLISFVASSASSLVGVSELVSRCNVLIAATGSSVMIPVYLYCSLYFVITAMFFTALIRKFKDSNYMRNLHQKLSIAYAHKAQGTPAVR</sequence>
<comment type="caution">
    <text evidence="9">The sequence shown here is derived from an EMBL/GenBank/DDBJ whole genome shotgun (WGS) entry which is preliminary data.</text>
</comment>
<keyword evidence="4 8" id="KW-0812">Transmembrane</keyword>
<dbReference type="GO" id="GO:0022857">
    <property type="term" value="F:transmembrane transporter activity"/>
    <property type="evidence" value="ECO:0007669"/>
    <property type="project" value="InterPro"/>
</dbReference>
<evidence type="ECO:0000256" key="3">
    <source>
        <dbReference type="ARBA" id="ARBA00022475"/>
    </source>
</evidence>